<gene>
    <name evidence="2" type="primary">IVY1</name>
    <name evidence="2" type="ORF">AWJ20_369</name>
</gene>
<dbReference type="Gene3D" id="1.20.1270.60">
    <property type="entry name" value="Arfaptin homology (AH) domain/BAR domain"/>
    <property type="match status" value="1"/>
</dbReference>
<feature type="compositionally biased region" description="Polar residues" evidence="1">
    <location>
        <begin position="129"/>
        <end position="141"/>
    </location>
</feature>
<feature type="compositionally biased region" description="Low complexity" evidence="1">
    <location>
        <begin position="152"/>
        <end position="166"/>
    </location>
</feature>
<name>A0A167CUT1_9ASCO</name>
<feature type="compositionally biased region" description="Low complexity" evidence="1">
    <location>
        <begin position="467"/>
        <end position="477"/>
    </location>
</feature>
<proteinExistence type="predicted"/>
<protein>
    <submittedName>
        <fullName evidence="2">Ivy1p</fullName>
    </submittedName>
</protein>
<accession>A0A167CUT1</accession>
<feature type="compositionally biased region" description="Low complexity" evidence="1">
    <location>
        <begin position="438"/>
        <end position="451"/>
    </location>
</feature>
<feature type="region of interest" description="Disordered" evidence="1">
    <location>
        <begin position="1"/>
        <end position="110"/>
    </location>
</feature>
<feature type="compositionally biased region" description="Low complexity" evidence="1">
    <location>
        <begin position="84"/>
        <end position="97"/>
    </location>
</feature>
<organism evidence="2 3">
    <name type="scientific">Sugiyamaella lignohabitans</name>
    <dbReference type="NCBI Taxonomy" id="796027"/>
    <lineage>
        <taxon>Eukaryota</taxon>
        <taxon>Fungi</taxon>
        <taxon>Dikarya</taxon>
        <taxon>Ascomycota</taxon>
        <taxon>Saccharomycotina</taxon>
        <taxon>Dipodascomycetes</taxon>
        <taxon>Dipodascales</taxon>
        <taxon>Trichomonascaceae</taxon>
        <taxon>Sugiyamaella</taxon>
    </lineage>
</organism>
<dbReference type="Proteomes" id="UP000189580">
    <property type="component" value="Chromosome a"/>
</dbReference>
<dbReference type="SUPFAM" id="SSF103657">
    <property type="entry name" value="BAR/IMD domain-like"/>
    <property type="match status" value="1"/>
</dbReference>
<feature type="region of interest" description="Disordered" evidence="1">
    <location>
        <begin position="467"/>
        <end position="664"/>
    </location>
</feature>
<feature type="compositionally biased region" description="Low complexity" evidence="1">
    <location>
        <begin position="595"/>
        <end position="611"/>
    </location>
</feature>
<feature type="compositionally biased region" description="Basic and acidic residues" evidence="1">
    <location>
        <begin position="612"/>
        <end position="624"/>
    </location>
</feature>
<dbReference type="OrthoDB" id="5594612at2759"/>
<feature type="region of interest" description="Disordered" evidence="1">
    <location>
        <begin position="129"/>
        <end position="180"/>
    </location>
</feature>
<evidence type="ECO:0000313" key="2">
    <source>
        <dbReference type="EMBL" id="ANB12131.1"/>
    </source>
</evidence>
<dbReference type="AlphaFoldDB" id="A0A167CUT1"/>
<dbReference type="KEGG" id="slb:AWJ20_369"/>
<reference evidence="2 3" key="1">
    <citation type="submission" date="2016-02" db="EMBL/GenBank/DDBJ databases">
        <title>Complete genome sequence and transcriptome regulation of the pentose utilising yeast Sugiyamaella lignohabitans.</title>
        <authorList>
            <person name="Bellasio M."/>
            <person name="Peymann A."/>
            <person name="Valli M."/>
            <person name="Sipitzky M."/>
            <person name="Graf A."/>
            <person name="Sauer M."/>
            <person name="Marx H."/>
            <person name="Mattanovich D."/>
        </authorList>
    </citation>
    <scope>NUCLEOTIDE SEQUENCE [LARGE SCALE GENOMIC DNA]</scope>
    <source>
        <strain evidence="2 3">CBS 10342</strain>
    </source>
</reference>
<feature type="compositionally biased region" description="Polar residues" evidence="1">
    <location>
        <begin position="510"/>
        <end position="524"/>
    </location>
</feature>
<dbReference type="RefSeq" id="XP_018734608.1">
    <property type="nucleotide sequence ID" value="XM_018880724.1"/>
</dbReference>
<feature type="compositionally biased region" description="Polar residues" evidence="1">
    <location>
        <begin position="1"/>
        <end position="31"/>
    </location>
</feature>
<dbReference type="InterPro" id="IPR027267">
    <property type="entry name" value="AH/BAR_dom_sf"/>
</dbReference>
<dbReference type="EMBL" id="CP014501">
    <property type="protein sequence ID" value="ANB12131.1"/>
    <property type="molecule type" value="Genomic_DNA"/>
</dbReference>
<sequence>MSGEDASSSPVQSRSTTGRPPLGTSSSHSNSPVPPQHLSEFYSFVNPGLPSPAFSGVSRDRDIDGGDTGHGSRGFMSGGHGHNNRNNAAAAGYGYNHSRNNSSASTDDHVAGSAGVAAGAAGFINRNTGSGTPVHGSSSMSAYGIGPGSRPGSGLASGRPGSASGPAGPPGGPGTSSSPWGFGLFRKPSIASFQTADSTMSASFSNIGNNHPDLPALITSSEIENTAKTYQSLLDSAARYRESILTMSRAAADFGQALEACSRCKGAGSSSDGLQAAGGLHYLVSNHQQILAKSITSAFEVPVKKQLDSFTQVAKENELKFKAELKEKTRNLKRREAETEKMARRRVRNLADYRNSLLELTSLVDDIDRLKYSYFQSAYDVAETTSNEMLQLAASVVRAEVEIYEGIARKGWSGGGLEDLISTCPDPFTVDNDDDDPINGSNTISSSSSKSGGISGLYGLIAGSGSTNGSSNAASGHGYRDDKSGSTFKRPSTASGTSSHKTPKQIFSILPSNSILPQSHNSVADNSEDNDPGDNEDDDDDDEAENDDVGTIKKKDRQPYDDGEINNLDSPSHLQETNENGYETKTEEDNEDINNHNNNNNDTYNTTSSSESPKDDSFYIERNDFSAGPSDSRILSSHGWKSQEFKTGSLESPTTPHRPDDDLDEVITDFSRIPTLTSTPIAAKRSFSSDDLDEAIKSPHKHMEVGTTFY</sequence>
<dbReference type="GeneID" id="30035738"/>
<feature type="compositionally biased region" description="Polar residues" evidence="1">
    <location>
        <begin position="567"/>
        <end position="581"/>
    </location>
</feature>
<feature type="compositionally biased region" description="Acidic residues" evidence="1">
    <location>
        <begin position="526"/>
        <end position="548"/>
    </location>
</feature>
<feature type="compositionally biased region" description="Basic and acidic residues" evidence="1">
    <location>
        <begin position="550"/>
        <end position="560"/>
    </location>
</feature>
<feature type="compositionally biased region" description="Polar residues" evidence="1">
    <location>
        <begin position="485"/>
        <end position="500"/>
    </location>
</feature>
<keyword evidence="3" id="KW-1185">Reference proteome</keyword>
<feature type="region of interest" description="Disordered" evidence="1">
    <location>
        <begin position="425"/>
        <end position="451"/>
    </location>
</feature>
<dbReference type="GO" id="GO:0000329">
    <property type="term" value="C:fungal-type vacuole membrane"/>
    <property type="evidence" value="ECO:0007669"/>
    <property type="project" value="InterPro"/>
</dbReference>
<dbReference type="InterPro" id="IPR037470">
    <property type="entry name" value="IVY1"/>
</dbReference>
<evidence type="ECO:0000313" key="3">
    <source>
        <dbReference type="Proteomes" id="UP000189580"/>
    </source>
</evidence>
<feature type="compositionally biased region" description="Polar residues" evidence="1">
    <location>
        <begin position="645"/>
        <end position="655"/>
    </location>
</feature>
<dbReference type="PANTHER" id="PTHR38407">
    <property type="entry name" value="PROTEIN IVY1"/>
    <property type="match status" value="1"/>
</dbReference>
<feature type="compositionally biased region" description="Gly residues" evidence="1">
    <location>
        <begin position="66"/>
        <end position="81"/>
    </location>
</feature>
<dbReference type="GO" id="GO:0042144">
    <property type="term" value="P:vacuole fusion, non-autophagic"/>
    <property type="evidence" value="ECO:0007669"/>
    <property type="project" value="InterPro"/>
</dbReference>
<evidence type="ECO:0000256" key="1">
    <source>
        <dbReference type="SAM" id="MobiDB-lite"/>
    </source>
</evidence>
<dbReference type="PANTHER" id="PTHR38407:SF1">
    <property type="entry name" value="PROTEIN IVY1"/>
    <property type="match status" value="1"/>
</dbReference>
<dbReference type="GO" id="GO:0005543">
    <property type="term" value="F:phospholipid binding"/>
    <property type="evidence" value="ECO:0007669"/>
    <property type="project" value="InterPro"/>
</dbReference>